<organism evidence="2 3">
    <name type="scientific">Puccinia sorghi</name>
    <dbReference type="NCBI Taxonomy" id="27349"/>
    <lineage>
        <taxon>Eukaryota</taxon>
        <taxon>Fungi</taxon>
        <taxon>Dikarya</taxon>
        <taxon>Basidiomycota</taxon>
        <taxon>Pucciniomycotina</taxon>
        <taxon>Pucciniomycetes</taxon>
        <taxon>Pucciniales</taxon>
        <taxon>Pucciniaceae</taxon>
        <taxon>Puccinia</taxon>
    </lineage>
</organism>
<sequence length="764" mass="89907">MIWLGSYIKNKVVVTESNLVFPSRHLTCFDIKFGMVILVSFQKNQLAEAETQNSNFSFPRIGSVFFLRAGDKAKSPGPINDHQMTNNQEINSQKSDILITATEVISTYLIFPKQLHYLIFQEIIMPILFHKSNFCFIISWFCLVLSVPERSCQVVYISFHSYFINYSKYYSLYNIIIIGGIKYDQIHNYLINWFSKIHHFKNHGNACLNLSMQCSNNVEYPYINWVFPKHVHKIYFKYIFYNKSDLTSSDQLYLSASKTFLTIYKPPDLMGLSPSQLINQKSATKSLDNFIHSNKLTHDPHSSIFSLIHLIQEGKPCRNPHKINFHYLQTSIYFLNVSEGRIQCVSFIYLQNPSSISFQKQQRFSLFPYSLILFFIFFPHPLYFLVLLQKGHPLGFLHTFVLELLDFHEKPLPINTFLFRMSEISFRKNLMWNPWDYLCFKIPKSNCQGIMVRYCMQRTSLERGGWMEMMRWVYDLDIQNLISKHCIDNWNGRHGLKQRTYHDSGKYFSQPGMEWYSICIGVEYCHIRVWNSVFGKVAEGDNHVSRKKERGRKVEREEEKPGLGWMDGWMDCYPDQSEPRIQVENKKPSLFNLKGVIPAPNPSLPNQPIRFCLDLPVSSLRLVVIYSIITKKISRDQRLAIRWGLKFINNFVTISSFISIIVYVSLRESIYQIYTAQKASLYFFITSISSNSYPHPLLTLFSYSYNVERMHIFIYNSPTILSVSRYRKIRLKPGIFQLLSSLFPFPHFEIQPLRNRTLQQLQYH</sequence>
<accession>A0A0L6VU20</accession>
<reference evidence="2 3" key="1">
    <citation type="submission" date="2015-08" db="EMBL/GenBank/DDBJ databases">
        <title>Next Generation Sequencing and Analysis of the Genome of Puccinia sorghi L Schw, the Causal Agent of Maize Common Rust.</title>
        <authorList>
            <person name="Rochi L."/>
            <person name="Burguener G."/>
            <person name="Darino M."/>
            <person name="Turjanski A."/>
            <person name="Kreff E."/>
            <person name="Dieguez M.J."/>
            <person name="Sacco F."/>
        </authorList>
    </citation>
    <scope>NUCLEOTIDE SEQUENCE [LARGE SCALE GENOMIC DNA]</scope>
    <source>
        <strain evidence="2 3">RO10H11247</strain>
    </source>
</reference>
<keyword evidence="1" id="KW-0812">Transmembrane</keyword>
<gene>
    <name evidence="2" type="ORF">VP01_1111g11</name>
</gene>
<dbReference type="VEuPathDB" id="FungiDB:VP01_1111g11"/>
<feature type="transmembrane region" description="Helical" evidence="1">
    <location>
        <begin position="366"/>
        <end position="388"/>
    </location>
</feature>
<dbReference type="Proteomes" id="UP000037035">
    <property type="component" value="Unassembled WGS sequence"/>
</dbReference>
<dbReference type="EMBL" id="LAVV01001244">
    <property type="protein sequence ID" value="KNZ63700.1"/>
    <property type="molecule type" value="Genomic_DNA"/>
</dbReference>
<feature type="transmembrane region" description="Helical" evidence="1">
    <location>
        <begin position="647"/>
        <end position="666"/>
    </location>
</feature>
<evidence type="ECO:0000256" key="1">
    <source>
        <dbReference type="SAM" id="Phobius"/>
    </source>
</evidence>
<keyword evidence="1" id="KW-1133">Transmembrane helix</keyword>
<keyword evidence="1" id="KW-0472">Membrane</keyword>
<dbReference type="AlphaFoldDB" id="A0A0L6VU20"/>
<evidence type="ECO:0000313" key="3">
    <source>
        <dbReference type="Proteomes" id="UP000037035"/>
    </source>
</evidence>
<protein>
    <submittedName>
        <fullName evidence="2">Uncharacterized protein</fullName>
    </submittedName>
</protein>
<keyword evidence="3" id="KW-1185">Reference proteome</keyword>
<evidence type="ECO:0000313" key="2">
    <source>
        <dbReference type="EMBL" id="KNZ63700.1"/>
    </source>
</evidence>
<proteinExistence type="predicted"/>
<name>A0A0L6VU20_9BASI</name>
<comment type="caution">
    <text evidence="2">The sequence shown here is derived from an EMBL/GenBank/DDBJ whole genome shotgun (WGS) entry which is preliminary data.</text>
</comment>